<keyword evidence="3" id="KW-1185">Reference proteome</keyword>
<dbReference type="AlphaFoldDB" id="A0A9D4PFS8"/>
<evidence type="ECO:0000313" key="2">
    <source>
        <dbReference type="EMBL" id="KAH7938765.1"/>
    </source>
</evidence>
<organism evidence="2 3">
    <name type="scientific">Rhipicephalus sanguineus</name>
    <name type="common">Brown dog tick</name>
    <name type="synonym">Ixodes sanguineus</name>
    <dbReference type="NCBI Taxonomy" id="34632"/>
    <lineage>
        <taxon>Eukaryota</taxon>
        <taxon>Metazoa</taxon>
        <taxon>Ecdysozoa</taxon>
        <taxon>Arthropoda</taxon>
        <taxon>Chelicerata</taxon>
        <taxon>Arachnida</taxon>
        <taxon>Acari</taxon>
        <taxon>Parasitiformes</taxon>
        <taxon>Ixodida</taxon>
        <taxon>Ixodoidea</taxon>
        <taxon>Ixodidae</taxon>
        <taxon>Rhipicephalinae</taxon>
        <taxon>Rhipicephalus</taxon>
        <taxon>Rhipicephalus</taxon>
    </lineage>
</organism>
<accession>A0A9D4PFS8</accession>
<evidence type="ECO:0000256" key="1">
    <source>
        <dbReference type="SAM" id="MobiDB-lite"/>
    </source>
</evidence>
<reference evidence="2" key="2">
    <citation type="submission" date="2021-09" db="EMBL/GenBank/DDBJ databases">
        <authorList>
            <person name="Jia N."/>
            <person name="Wang J."/>
            <person name="Shi W."/>
            <person name="Du L."/>
            <person name="Sun Y."/>
            <person name="Zhan W."/>
            <person name="Jiang J."/>
            <person name="Wang Q."/>
            <person name="Zhang B."/>
            <person name="Ji P."/>
            <person name="Sakyi L.B."/>
            <person name="Cui X."/>
            <person name="Yuan T."/>
            <person name="Jiang B."/>
            <person name="Yang W."/>
            <person name="Lam T.T.-Y."/>
            <person name="Chang Q."/>
            <person name="Ding S."/>
            <person name="Wang X."/>
            <person name="Zhu J."/>
            <person name="Ruan X."/>
            <person name="Zhao L."/>
            <person name="Wei J."/>
            <person name="Que T."/>
            <person name="Du C."/>
            <person name="Cheng J."/>
            <person name="Dai P."/>
            <person name="Han X."/>
            <person name="Huang E."/>
            <person name="Gao Y."/>
            <person name="Liu J."/>
            <person name="Shao H."/>
            <person name="Ye R."/>
            <person name="Li L."/>
            <person name="Wei W."/>
            <person name="Wang X."/>
            <person name="Wang C."/>
            <person name="Huo Q."/>
            <person name="Li W."/>
            <person name="Guo W."/>
            <person name="Chen H."/>
            <person name="Chen S."/>
            <person name="Zhou L."/>
            <person name="Zhou L."/>
            <person name="Ni X."/>
            <person name="Tian J."/>
            <person name="Zhou Y."/>
            <person name="Sheng Y."/>
            <person name="Liu T."/>
            <person name="Pan Y."/>
            <person name="Xia L."/>
            <person name="Li J."/>
            <person name="Zhao F."/>
            <person name="Cao W."/>
        </authorList>
    </citation>
    <scope>NUCLEOTIDE SEQUENCE</scope>
    <source>
        <strain evidence="2">Rsan-2018</strain>
        <tissue evidence="2">Larvae</tissue>
    </source>
</reference>
<name>A0A9D4PFS8_RHISA</name>
<dbReference type="Proteomes" id="UP000821837">
    <property type="component" value="Chromosome 8"/>
</dbReference>
<protein>
    <submittedName>
        <fullName evidence="2">Uncharacterized protein</fullName>
    </submittedName>
</protein>
<comment type="caution">
    <text evidence="2">The sequence shown here is derived from an EMBL/GenBank/DDBJ whole genome shotgun (WGS) entry which is preliminary data.</text>
</comment>
<dbReference type="EMBL" id="JABSTV010001254">
    <property type="protein sequence ID" value="KAH7938765.1"/>
    <property type="molecule type" value="Genomic_DNA"/>
</dbReference>
<evidence type="ECO:0000313" key="3">
    <source>
        <dbReference type="Proteomes" id="UP000821837"/>
    </source>
</evidence>
<feature type="region of interest" description="Disordered" evidence="1">
    <location>
        <begin position="119"/>
        <end position="158"/>
    </location>
</feature>
<sequence>MTNPAGPRSTKVRLGPNVIGVHLTDTVTPSKGTTLQGDVAHDKLMELQKALLCLEFFGAMDSLELRRLVQALQRIYASSRMSPDEIRRVSMDIEHLVISCFGAVGVAVEASSANTNAEAVVGNDKGGSPETRDDRTVSDEGHGGAADRDLMPSGTDVRTVECVKVHAEDGPKDDEGRGGD</sequence>
<feature type="compositionally biased region" description="Basic and acidic residues" evidence="1">
    <location>
        <begin position="130"/>
        <end position="150"/>
    </location>
</feature>
<proteinExistence type="predicted"/>
<reference evidence="2" key="1">
    <citation type="journal article" date="2020" name="Cell">
        <title>Large-Scale Comparative Analyses of Tick Genomes Elucidate Their Genetic Diversity and Vector Capacities.</title>
        <authorList>
            <consortium name="Tick Genome and Microbiome Consortium (TIGMIC)"/>
            <person name="Jia N."/>
            <person name="Wang J."/>
            <person name="Shi W."/>
            <person name="Du L."/>
            <person name="Sun Y."/>
            <person name="Zhan W."/>
            <person name="Jiang J.F."/>
            <person name="Wang Q."/>
            <person name="Zhang B."/>
            <person name="Ji P."/>
            <person name="Bell-Sakyi L."/>
            <person name="Cui X.M."/>
            <person name="Yuan T.T."/>
            <person name="Jiang B.G."/>
            <person name="Yang W.F."/>
            <person name="Lam T.T."/>
            <person name="Chang Q.C."/>
            <person name="Ding S.J."/>
            <person name="Wang X.J."/>
            <person name="Zhu J.G."/>
            <person name="Ruan X.D."/>
            <person name="Zhao L."/>
            <person name="Wei J.T."/>
            <person name="Ye R.Z."/>
            <person name="Que T.C."/>
            <person name="Du C.H."/>
            <person name="Zhou Y.H."/>
            <person name="Cheng J.X."/>
            <person name="Dai P.F."/>
            <person name="Guo W.B."/>
            <person name="Han X.H."/>
            <person name="Huang E.J."/>
            <person name="Li L.F."/>
            <person name="Wei W."/>
            <person name="Gao Y.C."/>
            <person name="Liu J.Z."/>
            <person name="Shao H.Z."/>
            <person name="Wang X."/>
            <person name="Wang C.C."/>
            <person name="Yang T.C."/>
            <person name="Huo Q.B."/>
            <person name="Li W."/>
            <person name="Chen H.Y."/>
            <person name="Chen S.E."/>
            <person name="Zhou L.G."/>
            <person name="Ni X.B."/>
            <person name="Tian J.H."/>
            <person name="Sheng Y."/>
            <person name="Liu T."/>
            <person name="Pan Y.S."/>
            <person name="Xia L.Y."/>
            <person name="Li J."/>
            <person name="Zhao F."/>
            <person name="Cao W.C."/>
        </authorList>
    </citation>
    <scope>NUCLEOTIDE SEQUENCE</scope>
    <source>
        <strain evidence="2">Rsan-2018</strain>
    </source>
</reference>
<gene>
    <name evidence="2" type="ORF">HPB52_000300</name>
</gene>